<comment type="caution">
    <text evidence="1">The sequence shown here is derived from an EMBL/GenBank/DDBJ whole genome shotgun (WGS) entry which is preliminary data.</text>
</comment>
<dbReference type="Gene3D" id="2.60.40.10">
    <property type="entry name" value="Immunoglobulins"/>
    <property type="match status" value="1"/>
</dbReference>
<dbReference type="InterPro" id="IPR013783">
    <property type="entry name" value="Ig-like_fold"/>
</dbReference>
<organism evidence="1 2">
    <name type="scientific">Candidatus Harrisonbacteria bacterium CG10_big_fil_rev_8_21_14_0_10_44_23</name>
    <dbReference type="NCBI Taxonomy" id="1974585"/>
    <lineage>
        <taxon>Bacteria</taxon>
        <taxon>Candidatus Harrisoniibacteriota</taxon>
    </lineage>
</organism>
<evidence type="ECO:0000313" key="2">
    <source>
        <dbReference type="Proteomes" id="UP000229615"/>
    </source>
</evidence>
<dbReference type="EMBL" id="PFBB01000031">
    <property type="protein sequence ID" value="PIR88332.1"/>
    <property type="molecule type" value="Genomic_DNA"/>
</dbReference>
<evidence type="ECO:0000313" key="1">
    <source>
        <dbReference type="EMBL" id="PIR88332.1"/>
    </source>
</evidence>
<accession>A0A2H0UPI2</accession>
<gene>
    <name evidence="1" type="ORF">COU09_02760</name>
</gene>
<proteinExistence type="predicted"/>
<dbReference type="InterPro" id="IPR011467">
    <property type="entry name" value="DUF1573"/>
</dbReference>
<evidence type="ECO:0008006" key="3">
    <source>
        <dbReference type="Google" id="ProtNLM"/>
    </source>
</evidence>
<dbReference type="AlphaFoldDB" id="A0A2H0UPI2"/>
<reference evidence="2" key="1">
    <citation type="submission" date="2017-09" db="EMBL/GenBank/DDBJ databases">
        <title>Depth-based differentiation of microbial function through sediment-hosted aquifers and enrichment of novel symbionts in the deep terrestrial subsurface.</title>
        <authorList>
            <person name="Probst A.J."/>
            <person name="Ladd B."/>
            <person name="Jarett J.K."/>
            <person name="Geller-Mcgrath D.E."/>
            <person name="Sieber C.M.K."/>
            <person name="Emerson J.B."/>
            <person name="Anantharaman K."/>
            <person name="Thomas B.C."/>
            <person name="Malmstrom R."/>
            <person name="Stieglmeier M."/>
            <person name="Klingl A."/>
            <person name="Woyke T."/>
            <person name="Ryan C.M."/>
            <person name="Banfield J.F."/>
        </authorList>
    </citation>
    <scope>NUCLEOTIDE SEQUENCE [LARGE SCALE GENOMIC DNA]</scope>
</reference>
<protein>
    <recommendedName>
        <fullName evidence="3">DUF1573 domain-containing protein</fullName>
    </recommendedName>
</protein>
<sequence length="156" mass="16595">MKKIIIWAVAIIILLVLVISITQNKDNSAVASTSDSQLVAQSDSFDFGDIDIFGGKVSTDYIIENRGTQDVAITSAYTSCMCTEGEINGYKFGMHGSSGEEAIIPAGGQETLTAIFDPLAHGPEGTGPITRELILETNSTASPELTIHFRGNVVKN</sequence>
<name>A0A2H0UPI2_9BACT</name>
<dbReference type="Pfam" id="PF07610">
    <property type="entry name" value="DUF1573"/>
    <property type="match status" value="1"/>
</dbReference>
<dbReference type="Proteomes" id="UP000229615">
    <property type="component" value="Unassembled WGS sequence"/>
</dbReference>